<sequence length="372" mass="41068">MSTPEKMGWPALHGSVMNPAIRFQRSIKLALTILVVIVGVWLIAHLSAISTSLSSSGHMSEHGPGGVTPEHAAYVDAPRKQVVVRTIPTNSAGLGSVVAQLRSSAAIATMLGANFSTFSVISTHLTQYRAASLLKVDLLETELPKGSKVCSIASSLHEYRTAELMQSWCNDVTHGEAYAQELQELWSDCNLIIDDRAWDVRYDMSKCTWKWVKHVFTALGLKERQGGIGLHIRWGDISVQTLPPERSTPVDLAAQMIAKMRQCGMQDELSVYMEWHNDTMLSGLGEPYRLVDSGDSIDDLLDLAANRVMILDISSWTVLAHQIAEGGISLVPNVEGYDGYAIPWDDNGMNRVLRWNELLDISCNEFSLLLDF</sequence>
<dbReference type="AlphaFoldDB" id="A0A0C9WVG0"/>
<keyword evidence="1" id="KW-1133">Transmembrane helix</keyword>
<gene>
    <name evidence="2" type="ORF">K443DRAFT_95106</name>
</gene>
<reference evidence="2 3" key="1">
    <citation type="submission" date="2014-04" db="EMBL/GenBank/DDBJ databases">
        <authorList>
            <consortium name="DOE Joint Genome Institute"/>
            <person name="Kuo A."/>
            <person name="Kohler A."/>
            <person name="Nagy L.G."/>
            <person name="Floudas D."/>
            <person name="Copeland A."/>
            <person name="Barry K.W."/>
            <person name="Cichocki N."/>
            <person name="Veneault-Fourrey C."/>
            <person name="LaButti K."/>
            <person name="Lindquist E.A."/>
            <person name="Lipzen A."/>
            <person name="Lundell T."/>
            <person name="Morin E."/>
            <person name="Murat C."/>
            <person name="Sun H."/>
            <person name="Tunlid A."/>
            <person name="Henrissat B."/>
            <person name="Grigoriev I.V."/>
            <person name="Hibbett D.S."/>
            <person name="Martin F."/>
            <person name="Nordberg H.P."/>
            <person name="Cantor M.N."/>
            <person name="Hua S.X."/>
        </authorList>
    </citation>
    <scope>NUCLEOTIDE SEQUENCE [LARGE SCALE GENOMIC DNA]</scope>
    <source>
        <strain evidence="2 3">LaAM-08-1</strain>
    </source>
</reference>
<name>A0A0C9WVG0_9AGAR</name>
<dbReference type="OrthoDB" id="2940323at2759"/>
<dbReference type="Proteomes" id="UP000054477">
    <property type="component" value="Unassembled WGS sequence"/>
</dbReference>
<feature type="transmembrane region" description="Helical" evidence="1">
    <location>
        <begin position="29"/>
        <end position="49"/>
    </location>
</feature>
<evidence type="ECO:0000313" key="2">
    <source>
        <dbReference type="EMBL" id="KIK03440.1"/>
    </source>
</evidence>
<keyword evidence="1" id="KW-0812">Transmembrane</keyword>
<dbReference type="EMBL" id="KN838580">
    <property type="protein sequence ID" value="KIK03440.1"/>
    <property type="molecule type" value="Genomic_DNA"/>
</dbReference>
<keyword evidence="1" id="KW-0472">Membrane</keyword>
<dbReference type="HOGENOM" id="CLU_066053_0_0_1"/>
<accession>A0A0C9WVG0</accession>
<keyword evidence="3" id="KW-1185">Reference proteome</keyword>
<protein>
    <submittedName>
        <fullName evidence="2">Uncharacterized protein</fullName>
    </submittedName>
</protein>
<organism evidence="2 3">
    <name type="scientific">Laccaria amethystina LaAM-08-1</name>
    <dbReference type="NCBI Taxonomy" id="1095629"/>
    <lineage>
        <taxon>Eukaryota</taxon>
        <taxon>Fungi</taxon>
        <taxon>Dikarya</taxon>
        <taxon>Basidiomycota</taxon>
        <taxon>Agaricomycotina</taxon>
        <taxon>Agaricomycetes</taxon>
        <taxon>Agaricomycetidae</taxon>
        <taxon>Agaricales</taxon>
        <taxon>Agaricineae</taxon>
        <taxon>Hydnangiaceae</taxon>
        <taxon>Laccaria</taxon>
    </lineage>
</organism>
<reference evidence="3" key="2">
    <citation type="submission" date="2015-01" db="EMBL/GenBank/DDBJ databases">
        <title>Evolutionary Origins and Diversification of the Mycorrhizal Mutualists.</title>
        <authorList>
            <consortium name="DOE Joint Genome Institute"/>
            <consortium name="Mycorrhizal Genomics Consortium"/>
            <person name="Kohler A."/>
            <person name="Kuo A."/>
            <person name="Nagy L.G."/>
            <person name="Floudas D."/>
            <person name="Copeland A."/>
            <person name="Barry K.W."/>
            <person name="Cichocki N."/>
            <person name="Veneault-Fourrey C."/>
            <person name="LaButti K."/>
            <person name="Lindquist E.A."/>
            <person name="Lipzen A."/>
            <person name="Lundell T."/>
            <person name="Morin E."/>
            <person name="Murat C."/>
            <person name="Riley R."/>
            <person name="Ohm R."/>
            <person name="Sun H."/>
            <person name="Tunlid A."/>
            <person name="Henrissat B."/>
            <person name="Grigoriev I.V."/>
            <person name="Hibbett D.S."/>
            <person name="Martin F."/>
        </authorList>
    </citation>
    <scope>NUCLEOTIDE SEQUENCE [LARGE SCALE GENOMIC DNA]</scope>
    <source>
        <strain evidence="3">LaAM-08-1</strain>
    </source>
</reference>
<evidence type="ECO:0000313" key="3">
    <source>
        <dbReference type="Proteomes" id="UP000054477"/>
    </source>
</evidence>
<evidence type="ECO:0000256" key="1">
    <source>
        <dbReference type="SAM" id="Phobius"/>
    </source>
</evidence>
<proteinExistence type="predicted"/>